<dbReference type="AlphaFoldDB" id="A0AA38RZ63"/>
<comment type="caution">
    <text evidence="4">The sequence shown here is derived from an EMBL/GenBank/DDBJ whole genome shotgun (WGS) entry which is preliminary data.</text>
</comment>
<evidence type="ECO:0008006" key="6">
    <source>
        <dbReference type="Google" id="ProtNLM"/>
    </source>
</evidence>
<dbReference type="PANTHER" id="PTHR24189">
    <property type="entry name" value="MYOTROPHIN"/>
    <property type="match status" value="1"/>
</dbReference>
<dbReference type="EMBL" id="JANBVN010000066">
    <property type="protein sequence ID" value="KAJ9151073.1"/>
    <property type="molecule type" value="Genomic_DNA"/>
</dbReference>
<dbReference type="InterPro" id="IPR002110">
    <property type="entry name" value="Ankyrin_rpt"/>
</dbReference>
<organism evidence="4 5">
    <name type="scientific">Coniochaeta hoffmannii</name>
    <dbReference type="NCBI Taxonomy" id="91930"/>
    <lineage>
        <taxon>Eukaryota</taxon>
        <taxon>Fungi</taxon>
        <taxon>Dikarya</taxon>
        <taxon>Ascomycota</taxon>
        <taxon>Pezizomycotina</taxon>
        <taxon>Sordariomycetes</taxon>
        <taxon>Sordariomycetidae</taxon>
        <taxon>Coniochaetales</taxon>
        <taxon>Coniochaetaceae</taxon>
        <taxon>Coniochaeta</taxon>
    </lineage>
</organism>
<dbReference type="PROSITE" id="PS50297">
    <property type="entry name" value="ANK_REP_REGION"/>
    <property type="match status" value="2"/>
</dbReference>
<dbReference type="Pfam" id="PF12796">
    <property type="entry name" value="Ank_2"/>
    <property type="match status" value="1"/>
</dbReference>
<accession>A0AA38RZ63</accession>
<name>A0AA38RZ63_9PEZI</name>
<dbReference type="PANTHER" id="PTHR24189:SF50">
    <property type="entry name" value="ANKYRIN REPEAT AND SOCS BOX PROTEIN 2"/>
    <property type="match status" value="1"/>
</dbReference>
<dbReference type="InterPro" id="IPR036770">
    <property type="entry name" value="Ankyrin_rpt-contain_sf"/>
</dbReference>
<dbReference type="Proteomes" id="UP001174691">
    <property type="component" value="Unassembled WGS sequence"/>
</dbReference>
<protein>
    <recommendedName>
        <fullName evidence="6">Ankyrin</fullName>
    </recommendedName>
</protein>
<dbReference type="InterPro" id="IPR050745">
    <property type="entry name" value="Multifunctional_regulatory"/>
</dbReference>
<proteinExistence type="predicted"/>
<evidence type="ECO:0000256" key="3">
    <source>
        <dbReference type="PROSITE-ProRule" id="PRU00023"/>
    </source>
</evidence>
<feature type="repeat" description="ANK" evidence="3">
    <location>
        <begin position="105"/>
        <end position="137"/>
    </location>
</feature>
<dbReference type="PROSITE" id="PS50088">
    <property type="entry name" value="ANK_REPEAT"/>
    <property type="match status" value="2"/>
</dbReference>
<feature type="repeat" description="ANK" evidence="3">
    <location>
        <begin position="138"/>
        <end position="165"/>
    </location>
</feature>
<evidence type="ECO:0000313" key="5">
    <source>
        <dbReference type="Proteomes" id="UP001174691"/>
    </source>
</evidence>
<reference evidence="4" key="1">
    <citation type="submission" date="2022-07" db="EMBL/GenBank/DDBJ databases">
        <title>Fungi with potential for degradation of polypropylene.</title>
        <authorList>
            <person name="Gostincar C."/>
        </authorList>
    </citation>
    <scope>NUCLEOTIDE SEQUENCE</scope>
    <source>
        <strain evidence="4">EXF-13287</strain>
    </source>
</reference>
<dbReference type="Gene3D" id="1.25.40.20">
    <property type="entry name" value="Ankyrin repeat-containing domain"/>
    <property type="match status" value="1"/>
</dbReference>
<keyword evidence="1" id="KW-0677">Repeat</keyword>
<keyword evidence="2 3" id="KW-0040">ANK repeat</keyword>
<dbReference type="SUPFAM" id="SSF48403">
    <property type="entry name" value="Ankyrin repeat"/>
    <property type="match status" value="1"/>
</dbReference>
<sequence length="312" mass="34091">MTAIQVATERGVDAGLVAALLDGGANPYVETREGLDSFLLALLCGKADNLTVLLEHAIAHPPDDHWLTNWLRSSGLSNAPDEQATFESYIAAIADADLVNAWDMNGHSLLFLAVGRENQLLVEELLRLGADPNLADPLGWTSFHEAVRVENVPLAKLLVDHGADIYQTVSNVSPYSAFSSSGGSAVAHNGPLIPAMNSLHIAVGANPHPMDLEARARLSPDMVEFLLDLGLDPNEKTRHTSALQVWDLREEEAPLQIMFRPWRYTWSPTFFRVVQMLTDRGADAAGIADRMKPDDVAGFEGYEALWEYLRAA</sequence>
<keyword evidence="5" id="KW-1185">Reference proteome</keyword>
<evidence type="ECO:0000256" key="2">
    <source>
        <dbReference type="ARBA" id="ARBA00023043"/>
    </source>
</evidence>
<evidence type="ECO:0000256" key="1">
    <source>
        <dbReference type="ARBA" id="ARBA00022737"/>
    </source>
</evidence>
<dbReference type="SMART" id="SM00248">
    <property type="entry name" value="ANK"/>
    <property type="match status" value="4"/>
</dbReference>
<gene>
    <name evidence="4" type="ORF">NKR19_g5026</name>
</gene>
<evidence type="ECO:0000313" key="4">
    <source>
        <dbReference type="EMBL" id="KAJ9151073.1"/>
    </source>
</evidence>